<protein>
    <recommendedName>
        <fullName evidence="4">PEP-CTERM protein-sorting domain-containing protein</fullName>
    </recommendedName>
</protein>
<keyword evidence="1" id="KW-0732">Signal</keyword>
<dbReference type="Proteomes" id="UP000326837">
    <property type="component" value="Chromosome"/>
</dbReference>
<dbReference type="RefSeq" id="WP_152097198.1">
    <property type="nucleotide sequence ID" value="NZ_AP021861.1"/>
</dbReference>
<gene>
    <name evidence="2" type="ORF">PLANPX_0575</name>
</gene>
<proteinExistence type="predicted"/>
<dbReference type="AlphaFoldDB" id="A0A5K7X983"/>
<evidence type="ECO:0000256" key="1">
    <source>
        <dbReference type="SAM" id="SignalP"/>
    </source>
</evidence>
<organism evidence="2 3">
    <name type="scientific">Lacipirellula parvula</name>
    <dbReference type="NCBI Taxonomy" id="2650471"/>
    <lineage>
        <taxon>Bacteria</taxon>
        <taxon>Pseudomonadati</taxon>
        <taxon>Planctomycetota</taxon>
        <taxon>Planctomycetia</taxon>
        <taxon>Pirellulales</taxon>
        <taxon>Lacipirellulaceae</taxon>
        <taxon>Lacipirellula</taxon>
    </lineage>
</organism>
<evidence type="ECO:0000313" key="2">
    <source>
        <dbReference type="EMBL" id="BBO30963.1"/>
    </source>
</evidence>
<evidence type="ECO:0008006" key="4">
    <source>
        <dbReference type="Google" id="ProtNLM"/>
    </source>
</evidence>
<sequence>MKISPLRVCICLAALTLGAASARAQVLFSDNFNVNSSASWTINAGPAASIPKQSATFAFDYSALGIPAAPGSGDTLGLRLRANIPGTPEAPVTTRPTGTISGLSLSPTGKSFGTSYKLEFYAWANYFGYNGNLGDNVNSQGGTNNVYFGVGTAGATPTVFGQPGAIATGTTDGVAFATTGDGGIADDYRAFLPGVTAPIAGTTAGVYAAGAAADALKSDSAFYTNLFPPVSAPAVQQTIAANEYTEPTTPTPIANPMIGNSAAGSIGFAWQKITVTKDGNTVTWTINDNLIATVDAASVTLGGQNILIGASDVNTSTARYPSLVFTLFDNLTVTSLAPPGLAGDFNSDNKVDGADFLVWQRGGSPTPTSPADLATWKANFGQTAPPVAAVPEPGTIGLSLLGVAALRLAARRRS</sequence>
<keyword evidence="3" id="KW-1185">Reference proteome</keyword>
<dbReference type="KEGG" id="lpav:PLANPX_0575"/>
<evidence type="ECO:0000313" key="3">
    <source>
        <dbReference type="Proteomes" id="UP000326837"/>
    </source>
</evidence>
<feature type="chain" id="PRO_5024923842" description="PEP-CTERM protein-sorting domain-containing protein" evidence="1">
    <location>
        <begin position="25"/>
        <end position="414"/>
    </location>
</feature>
<accession>A0A5K7X983</accession>
<feature type="signal peptide" evidence="1">
    <location>
        <begin position="1"/>
        <end position="24"/>
    </location>
</feature>
<dbReference type="EMBL" id="AP021861">
    <property type="protein sequence ID" value="BBO30963.1"/>
    <property type="molecule type" value="Genomic_DNA"/>
</dbReference>
<name>A0A5K7X983_9BACT</name>
<reference evidence="3" key="1">
    <citation type="submission" date="2019-10" db="EMBL/GenBank/DDBJ databases">
        <title>Lacipirellula parvula gen. nov., sp. nov., representing a lineage of planctomycetes widespread in freshwater anoxic habitats, and description of the family Lacipirellulaceae.</title>
        <authorList>
            <person name="Dedysh S.N."/>
            <person name="Kulichevskaya I.S."/>
            <person name="Beletsky A.V."/>
            <person name="Rakitin A.L."/>
            <person name="Mardanov A.V."/>
            <person name="Ivanova A.A."/>
            <person name="Saltykova V.X."/>
            <person name="Rijpstra W.I.C."/>
            <person name="Sinninghe Damste J.S."/>
            <person name="Ravin N.V."/>
        </authorList>
    </citation>
    <scope>NUCLEOTIDE SEQUENCE [LARGE SCALE GENOMIC DNA]</scope>
    <source>
        <strain evidence="3">PX69</strain>
    </source>
</reference>